<feature type="domain" description="DUF6972" evidence="1">
    <location>
        <begin position="7"/>
        <end position="99"/>
    </location>
</feature>
<dbReference type="EMBL" id="CP003659">
    <property type="protein sequence ID" value="AFZ59430.1"/>
    <property type="molecule type" value="Genomic_DNA"/>
</dbReference>
<dbReference type="Proteomes" id="UP000010474">
    <property type="component" value="Chromosome"/>
</dbReference>
<dbReference type="Pfam" id="PF22319">
    <property type="entry name" value="DUF6972"/>
    <property type="match status" value="1"/>
</dbReference>
<protein>
    <recommendedName>
        <fullName evidence="1">DUF6972 domain-containing protein</fullName>
    </recommendedName>
</protein>
<reference evidence="3" key="1">
    <citation type="journal article" date="2013" name="Proc. Natl. Acad. Sci. U.S.A.">
        <title>Improving the coverage of the cyanobacterial phylum using diversity-driven genome sequencing.</title>
        <authorList>
            <person name="Shih P.M."/>
            <person name="Wu D."/>
            <person name="Latifi A."/>
            <person name="Axen S.D."/>
            <person name="Fewer D.P."/>
            <person name="Talla E."/>
            <person name="Calteau A."/>
            <person name="Cai F."/>
            <person name="Tandeau de Marsac N."/>
            <person name="Rippka R."/>
            <person name="Herdman M."/>
            <person name="Sivonen K."/>
            <person name="Coursin T."/>
            <person name="Laurent T."/>
            <person name="Goodwin L."/>
            <person name="Nolan M."/>
            <person name="Davenport K.W."/>
            <person name="Han C.S."/>
            <person name="Rubin E.M."/>
            <person name="Eisen J.A."/>
            <person name="Woyke T."/>
            <person name="Gugger M."/>
            <person name="Kerfeld C.A."/>
        </authorList>
    </citation>
    <scope>NUCLEOTIDE SEQUENCE [LARGE SCALE GENOMIC DNA]</scope>
    <source>
        <strain evidence="3">ATCC 27899 / PCC 7122</strain>
    </source>
</reference>
<evidence type="ECO:0000259" key="1">
    <source>
        <dbReference type="Pfam" id="PF22319"/>
    </source>
</evidence>
<dbReference type="InterPro" id="IPR054245">
    <property type="entry name" value="DUF6972"/>
</dbReference>
<proteinExistence type="predicted"/>
<dbReference type="HOGENOM" id="CLU_1479154_0_0_3"/>
<accession>K9ZM77</accession>
<name>K9ZM77_ANACC</name>
<dbReference type="PATRIC" id="fig|272123.3.peg.4406"/>
<dbReference type="STRING" id="272123.Anacy_4061"/>
<keyword evidence="3" id="KW-1185">Reference proteome</keyword>
<dbReference type="KEGG" id="acy:Anacy_4061"/>
<organism evidence="2 3">
    <name type="scientific">Anabaena cylindrica (strain ATCC 27899 / PCC 7122)</name>
    <dbReference type="NCBI Taxonomy" id="272123"/>
    <lineage>
        <taxon>Bacteria</taxon>
        <taxon>Bacillati</taxon>
        <taxon>Cyanobacteriota</taxon>
        <taxon>Cyanophyceae</taxon>
        <taxon>Nostocales</taxon>
        <taxon>Nostocaceae</taxon>
        <taxon>Anabaena</taxon>
    </lineage>
</organism>
<dbReference type="AlphaFoldDB" id="K9ZM77"/>
<evidence type="ECO:0000313" key="3">
    <source>
        <dbReference type="Proteomes" id="UP000010474"/>
    </source>
</evidence>
<dbReference type="eggNOG" id="COG2369">
    <property type="taxonomic scope" value="Bacteria"/>
</dbReference>
<evidence type="ECO:0000313" key="2">
    <source>
        <dbReference type="EMBL" id="AFZ59430.1"/>
    </source>
</evidence>
<gene>
    <name evidence="2" type="ordered locus">Anacy_4061</name>
</gene>
<sequence>MSGIEKQLTLDTRHIAKHLPDTPQMQILLQREGFVHVFNDEATMLRVAQAIIENGEFTGIIRNHERYGLYFASAIGYRIDINGSQILLHYGEIKVTGDNIMSFPAPDLANNWQFTEIWVDPTSIPPYILMLLGDDKNNFCILDPTENYKIIFACSSYEEAKLWLLEDEYERVEGRVLAEQVA</sequence>
<dbReference type="RefSeq" id="WP_015216048.1">
    <property type="nucleotide sequence ID" value="NC_019771.1"/>
</dbReference>